<dbReference type="OrthoDB" id="3223783at2759"/>
<reference evidence="3 4" key="1">
    <citation type="journal article" date="2019" name="Fungal Biol. Biotechnol.">
        <title>Draft genome sequence of fastidious pathogen Ceratobasidium theobromae, which causes vascular-streak dieback in Theobroma cacao.</title>
        <authorList>
            <person name="Ali S.S."/>
            <person name="Asman A."/>
            <person name="Shao J."/>
            <person name="Firmansyah A.P."/>
            <person name="Susilo A.W."/>
            <person name="Rosmana A."/>
            <person name="McMahon P."/>
            <person name="Junaid M."/>
            <person name="Guest D."/>
            <person name="Kheng T.Y."/>
            <person name="Meinhardt L.W."/>
            <person name="Bailey B.A."/>
        </authorList>
    </citation>
    <scope>NUCLEOTIDE SEQUENCE [LARGE SCALE GENOMIC DNA]</scope>
    <source>
        <strain evidence="3 4">CT2</strain>
    </source>
</reference>
<evidence type="ECO:0000313" key="3">
    <source>
        <dbReference type="EMBL" id="KAB5589088.1"/>
    </source>
</evidence>
<name>A0A5N5QCB9_9AGAM</name>
<protein>
    <recommendedName>
        <fullName evidence="5">Transmembrane protein</fullName>
    </recommendedName>
</protein>
<keyword evidence="2" id="KW-0472">Membrane</keyword>
<feature type="region of interest" description="Disordered" evidence="1">
    <location>
        <begin position="71"/>
        <end position="131"/>
    </location>
</feature>
<comment type="caution">
    <text evidence="3">The sequence shown here is derived from an EMBL/GenBank/DDBJ whole genome shotgun (WGS) entry which is preliminary data.</text>
</comment>
<dbReference type="EMBL" id="SSOP01000319">
    <property type="protein sequence ID" value="KAB5589088.1"/>
    <property type="molecule type" value="Genomic_DNA"/>
</dbReference>
<gene>
    <name evidence="3" type="ORF">CTheo_7469</name>
</gene>
<feature type="transmembrane region" description="Helical" evidence="2">
    <location>
        <begin position="12"/>
        <end position="31"/>
    </location>
</feature>
<sequence>MAAIGSTGTGVFFVAAFCCLALFLLYWVWAVHNRKRQQQMTGHGMIPRPSLAPQLHSRFTNDPVVRMEAGENADGLPKYTPQATVGEHTVDRGVGASGQVSNNARPGFFRQFSQFPTRPPPAYDPSVSRGS</sequence>
<evidence type="ECO:0008006" key="5">
    <source>
        <dbReference type="Google" id="ProtNLM"/>
    </source>
</evidence>
<evidence type="ECO:0000256" key="1">
    <source>
        <dbReference type="SAM" id="MobiDB-lite"/>
    </source>
</evidence>
<accession>A0A5N5QCB9</accession>
<keyword evidence="2" id="KW-1133">Transmembrane helix</keyword>
<keyword evidence="2" id="KW-0812">Transmembrane</keyword>
<dbReference type="Proteomes" id="UP000383932">
    <property type="component" value="Unassembled WGS sequence"/>
</dbReference>
<evidence type="ECO:0000256" key="2">
    <source>
        <dbReference type="SAM" id="Phobius"/>
    </source>
</evidence>
<dbReference type="AlphaFoldDB" id="A0A5N5QCB9"/>
<keyword evidence="4" id="KW-1185">Reference proteome</keyword>
<evidence type="ECO:0000313" key="4">
    <source>
        <dbReference type="Proteomes" id="UP000383932"/>
    </source>
</evidence>
<proteinExistence type="predicted"/>
<organism evidence="3 4">
    <name type="scientific">Ceratobasidium theobromae</name>
    <dbReference type="NCBI Taxonomy" id="1582974"/>
    <lineage>
        <taxon>Eukaryota</taxon>
        <taxon>Fungi</taxon>
        <taxon>Dikarya</taxon>
        <taxon>Basidiomycota</taxon>
        <taxon>Agaricomycotina</taxon>
        <taxon>Agaricomycetes</taxon>
        <taxon>Cantharellales</taxon>
        <taxon>Ceratobasidiaceae</taxon>
        <taxon>Ceratobasidium</taxon>
    </lineage>
</organism>